<dbReference type="InterPro" id="IPR038081">
    <property type="entry name" value="CalX-like_sf"/>
</dbReference>
<keyword evidence="2" id="KW-1003">Cell membrane</keyword>
<dbReference type="RefSeq" id="WP_413271248.1">
    <property type="nucleotide sequence ID" value="NZ_JBHFNQ010000114.1"/>
</dbReference>
<name>A0ABV4X7A1_9CYAN</name>
<dbReference type="InterPro" id="IPR011049">
    <property type="entry name" value="Serralysin-like_metalloprot_C"/>
</dbReference>
<evidence type="ECO:0000256" key="6">
    <source>
        <dbReference type="ARBA" id="ARBA00023136"/>
    </source>
</evidence>
<protein>
    <submittedName>
        <fullName evidence="9">SdiA-regulated domain-containing protein</fullName>
    </submittedName>
</protein>
<evidence type="ECO:0000259" key="7">
    <source>
        <dbReference type="PROSITE" id="PS50268"/>
    </source>
</evidence>
<dbReference type="InterPro" id="IPR001343">
    <property type="entry name" value="Hemolysn_Ca-bd"/>
</dbReference>
<dbReference type="InterPro" id="IPR002126">
    <property type="entry name" value="Cadherin-like_dom"/>
</dbReference>
<comment type="subcellular location">
    <subcellularLocation>
        <location evidence="1">Cell membrane</location>
    </subcellularLocation>
</comment>
<evidence type="ECO:0000313" key="10">
    <source>
        <dbReference type="Proteomes" id="UP001576774"/>
    </source>
</evidence>
<dbReference type="SUPFAM" id="SSF74853">
    <property type="entry name" value="Lamin A/C globular tail domain"/>
    <property type="match status" value="1"/>
</dbReference>
<dbReference type="Pfam" id="PF06977">
    <property type="entry name" value="SdiA-regulated"/>
    <property type="match status" value="1"/>
</dbReference>
<dbReference type="Pfam" id="PF17963">
    <property type="entry name" value="Big_9"/>
    <property type="match status" value="1"/>
</dbReference>
<dbReference type="SUPFAM" id="SSF141072">
    <property type="entry name" value="CalX-like"/>
    <property type="match status" value="2"/>
</dbReference>
<evidence type="ECO:0000259" key="8">
    <source>
        <dbReference type="PROSITE" id="PS51841"/>
    </source>
</evidence>
<dbReference type="Proteomes" id="UP001576774">
    <property type="component" value="Unassembled WGS sequence"/>
</dbReference>
<evidence type="ECO:0000256" key="5">
    <source>
        <dbReference type="ARBA" id="ARBA00022837"/>
    </source>
</evidence>
<dbReference type="InterPro" id="IPR036415">
    <property type="entry name" value="Lamin_tail_dom_sf"/>
</dbReference>
<comment type="caution">
    <text evidence="9">The sequence shown here is derived from an EMBL/GenBank/DDBJ whole genome shotgun (WGS) entry which is preliminary data.</text>
</comment>
<keyword evidence="4" id="KW-0677">Repeat</keyword>
<dbReference type="CDD" id="cd04486">
    <property type="entry name" value="YhcR_OBF_like"/>
    <property type="match status" value="1"/>
</dbReference>
<feature type="domain" description="Cadherin" evidence="7">
    <location>
        <begin position="1453"/>
        <end position="1557"/>
    </location>
</feature>
<accession>A0ABV4X7A1</accession>
<evidence type="ECO:0000256" key="1">
    <source>
        <dbReference type="ARBA" id="ARBA00004236"/>
    </source>
</evidence>
<dbReference type="SUPFAM" id="SSF51120">
    <property type="entry name" value="beta-Roll"/>
    <property type="match status" value="2"/>
</dbReference>
<dbReference type="CDD" id="cd09971">
    <property type="entry name" value="SdiA-regulated"/>
    <property type="match status" value="1"/>
</dbReference>
<keyword evidence="3" id="KW-0732">Signal</keyword>
<evidence type="ECO:0000256" key="3">
    <source>
        <dbReference type="ARBA" id="ARBA00022729"/>
    </source>
</evidence>
<feature type="domain" description="Cadherin" evidence="7">
    <location>
        <begin position="1053"/>
        <end position="1147"/>
    </location>
</feature>
<proteinExistence type="predicted"/>
<dbReference type="PROSITE" id="PS50268">
    <property type="entry name" value="CADHERIN_2"/>
    <property type="match status" value="3"/>
</dbReference>
<dbReference type="Pfam" id="PF00353">
    <property type="entry name" value="HemolysinCabind"/>
    <property type="match status" value="2"/>
</dbReference>
<keyword evidence="5" id="KW-0106">Calcium</keyword>
<dbReference type="InterPro" id="IPR036691">
    <property type="entry name" value="Endo/exonu/phosph_ase_sf"/>
</dbReference>
<gene>
    <name evidence="9" type="ORF">ACE1CC_15065</name>
</gene>
<keyword evidence="6" id="KW-0472">Membrane</keyword>
<dbReference type="PANTHER" id="PTHR42834">
    <property type="entry name" value="ENDONUCLEASE/EXONUCLEASE/PHOSPHATASE FAMILY PROTEIN (AFU_ORTHOLOGUE AFUA_3G09210)"/>
    <property type="match status" value="1"/>
</dbReference>
<reference evidence="9 10" key="1">
    <citation type="submission" date="2024-09" db="EMBL/GenBank/DDBJ databases">
        <title>Floridaenema gen nov. (Aerosakkonemataceae, Aerosakkonematales ord. nov., Cyanobacteria) from benthic tropical and subtropical fresh waters, with the description of four new species.</title>
        <authorList>
            <person name="Moretto J.A."/>
            <person name="Berthold D.E."/>
            <person name="Lefler F.W."/>
            <person name="Huang I.-S."/>
            <person name="Laughinghouse H. IV."/>
        </authorList>
    </citation>
    <scope>NUCLEOTIDE SEQUENCE [LARGE SCALE GENOMIC DNA]</scope>
    <source>
        <strain evidence="9 10">BLCC-F46</strain>
    </source>
</reference>
<dbReference type="InterPro" id="IPR009722">
    <property type="entry name" value="YjiK/CarP"/>
</dbReference>
<dbReference type="CDD" id="cd10283">
    <property type="entry name" value="MnuA_DNase1-like"/>
    <property type="match status" value="1"/>
</dbReference>
<evidence type="ECO:0000313" key="9">
    <source>
        <dbReference type="EMBL" id="MFB2878171.1"/>
    </source>
</evidence>
<dbReference type="PROSITE" id="PS00330">
    <property type="entry name" value="HEMOLYSIN_CALCIUM"/>
    <property type="match status" value="4"/>
</dbReference>
<organism evidence="9 10">
    <name type="scientific">Floridaenema aerugineum BLCC-F46</name>
    <dbReference type="NCBI Taxonomy" id="3153654"/>
    <lineage>
        <taxon>Bacteria</taxon>
        <taxon>Bacillati</taxon>
        <taxon>Cyanobacteriota</taxon>
        <taxon>Cyanophyceae</taxon>
        <taxon>Oscillatoriophycideae</taxon>
        <taxon>Aerosakkonematales</taxon>
        <taxon>Aerosakkonemataceae</taxon>
        <taxon>Floridanema</taxon>
        <taxon>Floridanema aerugineum</taxon>
    </lineage>
</organism>
<evidence type="ECO:0000256" key="2">
    <source>
        <dbReference type="ARBA" id="ARBA00022475"/>
    </source>
</evidence>
<sequence>MPINFTGGTYSQNFDTLATSGVNNTWTNDSTLAGWSLFRSPVPGTAIATYNADNGASNIGSFYSYGATSNSDRALGGLGSGGAYFGSPASGAVAGWIVFSATNTTGATINDLTVAFNGEQWRNGGNITAQTMTLQYGFGSSFTTVSSWTTPGTTFNWTSPVAIATGAAVDGNIAGRVANVGGVLSSLNWANNDTLWFRWVENNDIGNDHGLAIDDFSLTATVTPSFPTVTIAATDANAAEAGQDPGTFRITRTGDTTNSLTVSYTVMTGLGMATNGADYTPFLTGAATIAAGQSFVDITITPVDDAVPEQAEAVILTLNTSANYTVGANSLAIVTIVDNDPSGLPVVTIAAFDANASEKLPSETQDPGTFRVSRVGDPTNSLTVTYTISGTASTGDYTPTLTGAVEIPAGQSFVDFSITPVDDATFEGSETLTLTLASSTNYALDAPATTTATVTIADNDFPPATGIRDIQGTGHTSPLVGQTVSGVAGIVTAVASNGFYFQDPNPDNDDRTSEGLFVFTSSAPTVAVGDSVQVSGTVAEFRPGSNANNLTITELTSPSVTLLSSGNALPVATILGNGGRTIPTQVIDNDTTGNIETGTTTFDPAQDGIDFYESLEGMLVQVNNPVTTSKLNVFSSSEEIWVLADDGANATSRTARGGSLITSTDFNPERIQIDDLINGSVTLPTVDVGAKLSTITGVVNYDFSNYEVLVSTAPTVVQASPLQKEVTNLTGTTNQLTVATFNVENLDPGDGAAKFTGLANAIVNNLKSPDIINLEEIQDNNGATNDSVVDASVTYQTLINAIAAAGGPTYEYRQIDPVDDTNGGEPGGNIRVGFLFNPSRVSFVDRPGGTSTSSTTVTDIGSNGIPDLSASPGLIDPTNSAFNASRKPLVGEFVFNGQTVYVIGNHFNSKGGDQPLFGVNQPPTLTSEVQRNQQATIVKDFVQSILAINPNANIVVAGDLNDFEFSNPLTILESAGLNTLVETLPANERYTYNFEGNAQVLDHILASNNLLSNLDGYDVVHINSEFTNQVSDHDPVLARFNLGVTNQAPTAVNLTNTVTTLAENTSTATRIKVADISITDDGVGTNTFSLNGADANFFELDGNALYLKAGTTLDFETKSSYGVTVNVDDATVGSTPDASANYTLTLQNQVVEGVDLSNYVRIGRYNLPEPTRTTAPTNSLLAQEVSAVTYNWDTDTLFVVGDGGRSIVQVNKTGQLIDSMTLATGTSPQGTEFYDTEGLTYIGNGKFVLIEERDRQANLFTYDPNITLTRSNVQTVKLGTTLGNIGIEGISYDPLTSGYIAVKEITPQGIFQTGIDFATGVATNGSPTTENSIDLFNPALANLVDFADVYALSNLPSLNGTADYDNLLVLSQESGKIINIDRSGNISSSLTIASDPGNPLSVVNQGFEGVTVDRNGLLYLTSEEGGGDINHPQLWVYAPTSYTYTNQAPIALSLANTTNSLAENTSVANPIKVANIIISDDALGTNTLSLTGADANSFTISGTELFLKAGTTLDFETKTSYNVTVNVNDATVGNNPDATTNFTLAVTDVTEAPSPLIVSEVAPWASGNSSLGADWFELTNTSSSAVNITGWKMDDDSNSFTTAVALNGITSIAPGESVIFLESSTPTTIIPNFKSLWFGSNAPANLQIGTYTGSGIGLGTGGDAVNIFNATGTKITGISFGASTATAPFKTFDNAAGLQNSAVSTLSTVGVNGAFVAASTPNEIGSPGQIANVNQAPTAVSLANTVTSLAENISTATRLKVADISITDDGLGTNVLGLSGTDASFFEIDGSVLYLKAGTDLNFEAKPSYAVAVNVDDASVGSTPDASTNFTLALTNVNEAPTAVNDTVNTTDLQAVVIPVLANDTDPDVGDVLSILSFTNPSSGTVVQNADNTFTYTPVVGFVGNTSFNYTVRDLAGLTSTATVALSVTAGSNSIVGTNGNDNLVGTSGNDLLRGLNGNDTLNGGLGNDTLDGGAGDDRMIGGAGDDTYFVDDADFDRVVEALNQGIDTVISSVTYFLTDNVENLILTGSAVEGRGNSLNNQITGNARSNILSGGAGNDTLIGDAGADNLFGGAGDDLLVGGAGNDNLTGNAGSDRFVYNSLDDGNDTIADFNRNLDQLDLRALNLGVNAVADGLLRFRQSGSSTLVQVDLDGSGTASTFSTLVTLNNFNATNLVVGTNVLVI</sequence>
<feature type="domain" description="LTD" evidence="8">
    <location>
        <begin position="1538"/>
        <end position="1682"/>
    </location>
</feature>
<dbReference type="Gene3D" id="3.60.10.10">
    <property type="entry name" value="Endonuclease/exonuclease/phosphatase"/>
    <property type="match status" value="1"/>
</dbReference>
<dbReference type="EMBL" id="JBHFNQ010000114">
    <property type="protein sequence ID" value="MFB2878171.1"/>
    <property type="molecule type" value="Genomic_DNA"/>
</dbReference>
<dbReference type="Gene3D" id="2.60.40.60">
    <property type="entry name" value="Cadherins"/>
    <property type="match status" value="2"/>
</dbReference>
<dbReference type="SMART" id="SM00237">
    <property type="entry name" value="Calx_beta"/>
    <property type="match status" value="2"/>
</dbReference>
<dbReference type="InterPro" id="IPR003644">
    <property type="entry name" value="Calx_beta"/>
</dbReference>
<keyword evidence="10" id="KW-1185">Reference proteome</keyword>
<dbReference type="SUPFAM" id="SSF56219">
    <property type="entry name" value="DNase I-like"/>
    <property type="match status" value="1"/>
</dbReference>
<dbReference type="Gene3D" id="2.60.40.3440">
    <property type="match status" value="1"/>
</dbReference>
<dbReference type="InterPro" id="IPR001322">
    <property type="entry name" value="Lamin_tail_dom"/>
</dbReference>
<dbReference type="Gene3D" id="2.150.10.10">
    <property type="entry name" value="Serralysin-like metalloprotease, C-terminal"/>
    <property type="match status" value="1"/>
</dbReference>
<dbReference type="PROSITE" id="PS51841">
    <property type="entry name" value="LTD"/>
    <property type="match status" value="1"/>
</dbReference>
<dbReference type="InterPro" id="IPR018511">
    <property type="entry name" value="Hemolysin-typ_Ca-bd_CS"/>
</dbReference>
<dbReference type="Gene3D" id="2.60.40.2030">
    <property type="match status" value="2"/>
</dbReference>
<evidence type="ECO:0000256" key="4">
    <source>
        <dbReference type="ARBA" id="ARBA00022737"/>
    </source>
</evidence>
<dbReference type="Pfam" id="PF03160">
    <property type="entry name" value="Calx-beta"/>
    <property type="match status" value="2"/>
</dbReference>
<dbReference type="Pfam" id="PF00932">
    <property type="entry name" value="LTD"/>
    <property type="match status" value="1"/>
</dbReference>
<dbReference type="Pfam" id="PF19580">
    <property type="entry name" value="Exo_endo_phos_3"/>
    <property type="match status" value="1"/>
</dbReference>
<feature type="domain" description="Cadherin" evidence="7">
    <location>
        <begin position="1741"/>
        <end position="1843"/>
    </location>
</feature>
<dbReference type="PANTHER" id="PTHR42834:SF1">
    <property type="entry name" value="ENDONUCLEASE_EXONUCLEASE_PHOSPHATASE FAMILY PROTEIN (AFU_ORTHOLOGUE AFUA_3G09210)"/>
    <property type="match status" value="1"/>
</dbReference>
<dbReference type="SUPFAM" id="SSF101898">
    <property type="entry name" value="NHL repeat"/>
    <property type="match status" value="1"/>
</dbReference>
<dbReference type="InterPro" id="IPR005135">
    <property type="entry name" value="Endo/exonuclease/phosphatase"/>
</dbReference>
<dbReference type="PRINTS" id="PR00313">
    <property type="entry name" value="CABNDNGRPT"/>
</dbReference>